<dbReference type="AlphaFoldDB" id="A0A6M8STI2"/>
<accession>A0A6M8STI2</accession>
<dbReference type="PANTHER" id="PTHR28008:SF1">
    <property type="entry name" value="DOMAIN PROTEIN, PUTATIVE (AFU_ORTHOLOGUE AFUA_3G10980)-RELATED"/>
    <property type="match status" value="1"/>
</dbReference>
<dbReference type="PANTHER" id="PTHR28008">
    <property type="entry name" value="DOMAIN PROTEIN, PUTATIVE (AFU_ORTHOLOGUE AFUA_3G10980)-RELATED"/>
    <property type="match status" value="1"/>
</dbReference>
<evidence type="ECO:0000313" key="3">
    <source>
        <dbReference type="EMBL" id="QKJ67434.1"/>
    </source>
</evidence>
<keyword evidence="1" id="KW-0812">Transmembrane</keyword>
<evidence type="ECO:0000256" key="1">
    <source>
        <dbReference type="SAM" id="Phobius"/>
    </source>
</evidence>
<dbReference type="NCBIfam" id="NF037970">
    <property type="entry name" value="vanZ_1"/>
    <property type="match status" value="1"/>
</dbReference>
<dbReference type="KEGG" id="dee:HQN60_12380"/>
<feature type="transmembrane region" description="Helical" evidence="1">
    <location>
        <begin position="12"/>
        <end position="30"/>
    </location>
</feature>
<dbReference type="Pfam" id="PF04892">
    <property type="entry name" value="VanZ"/>
    <property type="match status" value="1"/>
</dbReference>
<evidence type="ECO:0000313" key="4">
    <source>
        <dbReference type="Proteomes" id="UP000504844"/>
    </source>
</evidence>
<dbReference type="RefSeq" id="WP_173533936.1">
    <property type="nucleotide sequence ID" value="NZ_CP054143.1"/>
</dbReference>
<protein>
    <submittedName>
        <fullName evidence="3">VanZ family protein</fullName>
    </submittedName>
</protein>
<feature type="domain" description="VanZ-like" evidence="2">
    <location>
        <begin position="37"/>
        <end position="107"/>
    </location>
</feature>
<gene>
    <name evidence="3" type="primary">vanZ</name>
    <name evidence="3" type="ORF">HQN60_12380</name>
</gene>
<dbReference type="EMBL" id="CP054143">
    <property type="protein sequence ID" value="QKJ67434.1"/>
    <property type="molecule type" value="Genomic_DNA"/>
</dbReference>
<sequence length="115" mass="12890">MKHFANKPYLRLAFYLWMACIWIGSLIPLGPPSGNHGDKIEHFIGYAILAGLGQLIWQQPRRAWLLASLMGVAVEFAQACTTWRSFDLYDMLANAIGAAIGTTLAYLYLRRTQAT</sequence>
<keyword evidence="1" id="KW-0472">Membrane</keyword>
<feature type="transmembrane region" description="Helical" evidence="1">
    <location>
        <begin position="64"/>
        <end position="86"/>
    </location>
</feature>
<keyword evidence="1" id="KW-1133">Transmembrane helix</keyword>
<organism evidence="3 4">
    <name type="scientific">Deefgea piscis</name>
    <dbReference type="NCBI Taxonomy" id="2739061"/>
    <lineage>
        <taxon>Bacteria</taxon>
        <taxon>Pseudomonadati</taxon>
        <taxon>Pseudomonadota</taxon>
        <taxon>Betaproteobacteria</taxon>
        <taxon>Neisseriales</taxon>
        <taxon>Chitinibacteraceae</taxon>
        <taxon>Deefgea</taxon>
    </lineage>
</organism>
<feature type="transmembrane region" description="Helical" evidence="1">
    <location>
        <begin position="92"/>
        <end position="109"/>
    </location>
</feature>
<evidence type="ECO:0000259" key="2">
    <source>
        <dbReference type="Pfam" id="PF04892"/>
    </source>
</evidence>
<dbReference type="InterPro" id="IPR006976">
    <property type="entry name" value="VanZ-like"/>
</dbReference>
<keyword evidence="4" id="KW-1185">Reference proteome</keyword>
<feature type="transmembrane region" description="Helical" evidence="1">
    <location>
        <begin position="42"/>
        <end position="57"/>
    </location>
</feature>
<reference evidence="3 4" key="1">
    <citation type="submission" date="2020-05" db="EMBL/GenBank/DDBJ databases">
        <title>Complete genome sequence of Deefgea sp. D17.</title>
        <authorList>
            <person name="Bae J.-W."/>
            <person name="Han J.E."/>
        </authorList>
    </citation>
    <scope>NUCLEOTIDE SEQUENCE [LARGE SCALE GENOMIC DNA]</scope>
    <source>
        <strain evidence="3 4">D17</strain>
    </source>
</reference>
<name>A0A6M8STI2_9NEIS</name>
<proteinExistence type="predicted"/>
<dbReference type="Proteomes" id="UP000504844">
    <property type="component" value="Chromosome"/>
</dbReference>